<dbReference type="PANTHER" id="PTHR12027">
    <property type="entry name" value="WNT RELATED"/>
    <property type="match status" value="1"/>
</dbReference>
<dbReference type="GO" id="GO:0060560">
    <property type="term" value="P:developmental growth involved in morphogenesis"/>
    <property type="evidence" value="ECO:0007669"/>
    <property type="project" value="UniProtKB-ARBA"/>
</dbReference>
<evidence type="ECO:0000256" key="10">
    <source>
        <dbReference type="RuleBase" id="RU003500"/>
    </source>
</evidence>
<dbReference type="GO" id="GO:0045165">
    <property type="term" value="P:cell fate commitment"/>
    <property type="evidence" value="ECO:0007669"/>
    <property type="project" value="TreeGrafter"/>
</dbReference>
<keyword evidence="5" id="KW-0272">Extracellular matrix</keyword>
<evidence type="ECO:0000256" key="3">
    <source>
        <dbReference type="ARBA" id="ARBA00022473"/>
    </source>
</evidence>
<dbReference type="InterPro" id="IPR018161">
    <property type="entry name" value="Wnt_CS"/>
</dbReference>
<comment type="caution">
    <text evidence="11">The sequence shown here is derived from an EMBL/GenBank/DDBJ whole genome shotgun (WGS) entry which is preliminary data.</text>
</comment>
<dbReference type="Proteomes" id="UP001461498">
    <property type="component" value="Unassembled WGS sequence"/>
</dbReference>
<dbReference type="PROSITE" id="PS00246">
    <property type="entry name" value="WNT1"/>
    <property type="match status" value="1"/>
</dbReference>
<proteinExistence type="inferred from homology"/>
<comment type="subcellular location">
    <subcellularLocation>
        <location evidence="1 10">Secreted</location>
        <location evidence="1 10">Extracellular space</location>
        <location evidence="1 10">Extracellular matrix</location>
    </subcellularLocation>
</comment>
<keyword evidence="9" id="KW-0449">Lipoprotein</keyword>
<dbReference type="InterPro" id="IPR005817">
    <property type="entry name" value="Wnt"/>
</dbReference>
<dbReference type="Gene3D" id="3.30.2460.20">
    <property type="match status" value="1"/>
</dbReference>
<organism evidence="11 12">
    <name type="scientific">Rhynocoris fuscipes</name>
    <dbReference type="NCBI Taxonomy" id="488301"/>
    <lineage>
        <taxon>Eukaryota</taxon>
        <taxon>Metazoa</taxon>
        <taxon>Ecdysozoa</taxon>
        <taxon>Arthropoda</taxon>
        <taxon>Hexapoda</taxon>
        <taxon>Insecta</taxon>
        <taxon>Pterygota</taxon>
        <taxon>Neoptera</taxon>
        <taxon>Paraneoptera</taxon>
        <taxon>Hemiptera</taxon>
        <taxon>Heteroptera</taxon>
        <taxon>Panheteroptera</taxon>
        <taxon>Cimicomorpha</taxon>
        <taxon>Reduviidae</taxon>
        <taxon>Harpactorinae</taxon>
        <taxon>Harpactorini</taxon>
        <taxon>Rhynocoris</taxon>
    </lineage>
</organism>
<dbReference type="GO" id="GO:0007517">
    <property type="term" value="P:muscle organ development"/>
    <property type="evidence" value="ECO:0007669"/>
    <property type="project" value="UniProtKB-ARBA"/>
</dbReference>
<protein>
    <recommendedName>
        <fullName evidence="10">Protein Wnt</fullName>
    </recommendedName>
</protein>
<dbReference type="SMART" id="SM00097">
    <property type="entry name" value="WNT1"/>
    <property type="match status" value="1"/>
</dbReference>
<gene>
    <name evidence="11" type="ORF">O3M35_004304</name>
</gene>
<evidence type="ECO:0000313" key="12">
    <source>
        <dbReference type="Proteomes" id="UP001461498"/>
    </source>
</evidence>
<dbReference type="GO" id="GO:0005109">
    <property type="term" value="F:frizzled binding"/>
    <property type="evidence" value="ECO:0007669"/>
    <property type="project" value="TreeGrafter"/>
</dbReference>
<comment type="function">
    <text evidence="10">Ligand for members of the frizzled family of seven transmembrane receptors.</text>
</comment>
<dbReference type="AlphaFoldDB" id="A0AAW1CFX3"/>
<evidence type="ECO:0000256" key="7">
    <source>
        <dbReference type="ARBA" id="ARBA00023157"/>
    </source>
</evidence>
<evidence type="ECO:0000256" key="1">
    <source>
        <dbReference type="ARBA" id="ARBA00004498"/>
    </source>
</evidence>
<sequence length="324" mass="35927">MIICREAACRGGWGSELVCGSVSGLTAGQRRMCKSAPDIMIALTNGITIAFAECQSQFSKHRWDCSYLGKSGHLFGYVVVVGSREAAYTYSIASAGVVYSLISACSRGEITSCGCGTTNRKQSTKVQSNWKWAGCTLDLTLGLRIARKFLDNRETEGDARALMNLHNNKAGRHAVKSTLVKDCKCHGVSGSCTLKSCWMSLPRFRKVGDHLMRKYWRARHVRENTERGLITGKANRKPKTAELVYLEQSPNYCETDLTLGSLGTKGRTCNRTLLGLGSCDELCCGRGYNTHQQIQSWHCKCKFNWCCQVQCQTCTKQSEIYTCK</sequence>
<keyword evidence="6 10" id="KW-0879">Wnt signaling pathway</keyword>
<dbReference type="GO" id="GO:0046330">
    <property type="term" value="P:positive regulation of JNK cascade"/>
    <property type="evidence" value="ECO:0007669"/>
    <property type="project" value="TreeGrafter"/>
</dbReference>
<evidence type="ECO:0000256" key="9">
    <source>
        <dbReference type="ARBA" id="ARBA00023288"/>
    </source>
</evidence>
<dbReference type="InterPro" id="IPR043158">
    <property type="entry name" value="Wnt_C"/>
</dbReference>
<dbReference type="GO" id="GO:0030182">
    <property type="term" value="P:neuron differentiation"/>
    <property type="evidence" value="ECO:0007669"/>
    <property type="project" value="TreeGrafter"/>
</dbReference>
<keyword evidence="3 10" id="KW-0217">Developmental protein</keyword>
<evidence type="ECO:0000256" key="2">
    <source>
        <dbReference type="ARBA" id="ARBA00005683"/>
    </source>
</evidence>
<evidence type="ECO:0000256" key="4">
    <source>
        <dbReference type="ARBA" id="ARBA00022525"/>
    </source>
</evidence>
<evidence type="ECO:0000256" key="8">
    <source>
        <dbReference type="ARBA" id="ARBA00023180"/>
    </source>
</evidence>
<dbReference type="GO" id="GO:0060070">
    <property type="term" value="P:canonical Wnt signaling pathway"/>
    <property type="evidence" value="ECO:0007669"/>
    <property type="project" value="TreeGrafter"/>
</dbReference>
<dbReference type="PANTHER" id="PTHR12027:SF112">
    <property type="entry name" value="PROTEIN WNT-2"/>
    <property type="match status" value="1"/>
</dbReference>
<dbReference type="PRINTS" id="PR01349">
    <property type="entry name" value="WNTPROTEIN"/>
</dbReference>
<evidence type="ECO:0000256" key="5">
    <source>
        <dbReference type="ARBA" id="ARBA00022530"/>
    </source>
</evidence>
<keyword evidence="8" id="KW-0325">Glycoprotein</keyword>
<comment type="similarity">
    <text evidence="2 10">Belongs to the Wnt family.</text>
</comment>
<evidence type="ECO:0000256" key="6">
    <source>
        <dbReference type="ARBA" id="ARBA00022687"/>
    </source>
</evidence>
<accession>A0AAW1CFX3</accession>
<dbReference type="Pfam" id="PF00110">
    <property type="entry name" value="wnt"/>
    <property type="match status" value="1"/>
</dbReference>
<keyword evidence="7" id="KW-1015">Disulfide bond</keyword>
<evidence type="ECO:0000313" key="11">
    <source>
        <dbReference type="EMBL" id="KAK9497608.1"/>
    </source>
</evidence>
<dbReference type="EMBL" id="JAPXFL010000014">
    <property type="protein sequence ID" value="KAK9497608.1"/>
    <property type="molecule type" value="Genomic_DNA"/>
</dbReference>
<dbReference type="GO" id="GO:0005125">
    <property type="term" value="F:cytokine activity"/>
    <property type="evidence" value="ECO:0007669"/>
    <property type="project" value="TreeGrafter"/>
</dbReference>
<reference evidence="11 12" key="1">
    <citation type="submission" date="2022-12" db="EMBL/GenBank/DDBJ databases">
        <title>Chromosome-level genome assembly of true bugs.</title>
        <authorList>
            <person name="Ma L."/>
            <person name="Li H."/>
        </authorList>
    </citation>
    <scope>NUCLEOTIDE SEQUENCE [LARGE SCALE GENOMIC DNA]</scope>
    <source>
        <strain evidence="11">Lab_2022b</strain>
    </source>
</reference>
<keyword evidence="4" id="KW-0964">Secreted</keyword>
<dbReference type="GO" id="GO:0005615">
    <property type="term" value="C:extracellular space"/>
    <property type="evidence" value="ECO:0007669"/>
    <property type="project" value="TreeGrafter"/>
</dbReference>
<dbReference type="GO" id="GO:0000902">
    <property type="term" value="P:cell morphogenesis"/>
    <property type="evidence" value="ECO:0007669"/>
    <property type="project" value="UniProtKB-ARBA"/>
</dbReference>
<keyword evidence="12" id="KW-1185">Reference proteome</keyword>
<name>A0AAW1CFX3_9HEMI</name>
<dbReference type="FunFam" id="3.30.2460.20:FF:000001">
    <property type="entry name" value="Wnt homolog"/>
    <property type="match status" value="1"/>
</dbReference>